<dbReference type="SUPFAM" id="SSF50182">
    <property type="entry name" value="Sm-like ribonucleoproteins"/>
    <property type="match status" value="1"/>
</dbReference>
<dbReference type="OrthoDB" id="2275718at2759"/>
<dbReference type="PANTHER" id="PTHR12854">
    <property type="entry name" value="ATAXIN 2-RELATED"/>
    <property type="match status" value="1"/>
</dbReference>
<feature type="domain" description="LsmAD" evidence="3">
    <location>
        <begin position="182"/>
        <end position="251"/>
    </location>
</feature>
<dbReference type="InterPro" id="IPR045117">
    <property type="entry name" value="ATXN2-like"/>
</dbReference>
<accession>A0A814N316</accession>
<feature type="region of interest" description="Disordered" evidence="2">
    <location>
        <begin position="256"/>
        <end position="279"/>
    </location>
</feature>
<dbReference type="GO" id="GO:0034063">
    <property type="term" value="P:stress granule assembly"/>
    <property type="evidence" value="ECO:0007669"/>
    <property type="project" value="TreeGrafter"/>
</dbReference>
<reference evidence="4" key="1">
    <citation type="submission" date="2021-02" db="EMBL/GenBank/DDBJ databases">
        <authorList>
            <person name="Nowell W R."/>
        </authorList>
    </citation>
    <scope>NUCLEOTIDE SEQUENCE</scope>
    <source>
        <strain evidence="4">Ploen Becks lab</strain>
    </source>
</reference>
<dbReference type="PANTHER" id="PTHR12854:SF7">
    <property type="entry name" value="ATAXIN-2 HOMOLOG"/>
    <property type="match status" value="1"/>
</dbReference>
<dbReference type="Pfam" id="PF06741">
    <property type="entry name" value="LsmAD"/>
    <property type="match status" value="1"/>
</dbReference>
<organism evidence="4 5">
    <name type="scientific">Brachionus calyciflorus</name>
    <dbReference type="NCBI Taxonomy" id="104777"/>
    <lineage>
        <taxon>Eukaryota</taxon>
        <taxon>Metazoa</taxon>
        <taxon>Spiralia</taxon>
        <taxon>Gnathifera</taxon>
        <taxon>Rotifera</taxon>
        <taxon>Eurotatoria</taxon>
        <taxon>Monogononta</taxon>
        <taxon>Pseudotrocha</taxon>
        <taxon>Ploima</taxon>
        <taxon>Brachionidae</taxon>
        <taxon>Brachionus</taxon>
    </lineage>
</organism>
<dbReference type="SMART" id="SM01272">
    <property type="entry name" value="LsmAD"/>
    <property type="match status" value="1"/>
</dbReference>
<evidence type="ECO:0000313" key="4">
    <source>
        <dbReference type="EMBL" id="CAF1086208.1"/>
    </source>
</evidence>
<dbReference type="InterPro" id="IPR009604">
    <property type="entry name" value="LsmAD_domain"/>
</dbReference>
<gene>
    <name evidence="4" type="ORF">OXX778_LOCUS20439</name>
</gene>
<evidence type="ECO:0000256" key="1">
    <source>
        <dbReference type="ARBA" id="ARBA00007503"/>
    </source>
</evidence>
<comment type="caution">
    <text evidence="4">The sequence shown here is derived from an EMBL/GenBank/DDBJ whole genome shotgun (WGS) entry which is preliminary data.</text>
</comment>
<proteinExistence type="inferred from homology"/>
<name>A0A814N316_9BILA</name>
<evidence type="ECO:0000313" key="5">
    <source>
        <dbReference type="Proteomes" id="UP000663879"/>
    </source>
</evidence>
<dbReference type="GO" id="GO:0010494">
    <property type="term" value="C:cytoplasmic stress granule"/>
    <property type="evidence" value="ECO:0007669"/>
    <property type="project" value="TreeGrafter"/>
</dbReference>
<feature type="compositionally biased region" description="Basic residues" evidence="2">
    <location>
        <begin position="262"/>
        <end position="279"/>
    </location>
</feature>
<comment type="similarity">
    <text evidence="1">Belongs to the ataxin-2 family.</text>
</comment>
<evidence type="ECO:0000256" key="2">
    <source>
        <dbReference type="SAM" id="MobiDB-lite"/>
    </source>
</evidence>
<dbReference type="InterPro" id="IPR010920">
    <property type="entry name" value="LSM_dom_sf"/>
</dbReference>
<dbReference type="EMBL" id="CAJNOC010006802">
    <property type="protein sequence ID" value="CAF1086208.1"/>
    <property type="molecule type" value="Genomic_DNA"/>
</dbReference>
<dbReference type="Proteomes" id="UP000663879">
    <property type="component" value="Unassembled WGS sequence"/>
</dbReference>
<keyword evidence="5" id="KW-1185">Reference proteome</keyword>
<dbReference type="Pfam" id="PF14438">
    <property type="entry name" value="SM-ATX"/>
    <property type="match status" value="1"/>
</dbReference>
<sequence length="279" mass="32182">MDQLNDIPNTGIYTNPLFTHALNTILGCPVVLRTKNNCLYHGMLDSFSPDLDVILKCCHKIDATVETVIYDKSIPEKSNVKTFYFERDDIVEMNACEVDTHFAIKILENSFIDSAIVEKSRVSDEESLGEEFKELVPYVFDSEYDSSDLDSGLVSKEVSPLVTNNKTGWNAEDMLNINEIKFGYKSTYKSDLSDYTIPLEKRHTDEYKRRELEAEKIAHEIEKSKSYRRNIDKELSDNEEEEYAFSAVIRTDSNNNSLRRFSSSRKTPKNNKSKKNYKN</sequence>
<dbReference type="AlphaFoldDB" id="A0A814N316"/>
<evidence type="ECO:0000259" key="3">
    <source>
        <dbReference type="SMART" id="SM01272"/>
    </source>
</evidence>
<dbReference type="GO" id="GO:0003729">
    <property type="term" value="F:mRNA binding"/>
    <property type="evidence" value="ECO:0007669"/>
    <property type="project" value="TreeGrafter"/>
</dbReference>
<protein>
    <recommendedName>
        <fullName evidence="3">LsmAD domain-containing protein</fullName>
    </recommendedName>
</protein>
<dbReference type="InterPro" id="IPR025852">
    <property type="entry name" value="SM_dom_ATX"/>
</dbReference>